<accession>A0A426SHN1</accession>
<keyword evidence="1" id="KW-0472">Membrane</keyword>
<comment type="caution">
    <text evidence="2">The sequence shown here is derived from an EMBL/GenBank/DDBJ whole genome shotgun (WGS) entry which is preliminary data.</text>
</comment>
<dbReference type="Proteomes" id="UP000274327">
    <property type="component" value="Unassembled WGS sequence"/>
</dbReference>
<feature type="transmembrane region" description="Helical" evidence="1">
    <location>
        <begin position="6"/>
        <end position="27"/>
    </location>
</feature>
<gene>
    <name evidence="2" type="ORF">DS079_13740</name>
</gene>
<dbReference type="AlphaFoldDB" id="A0A426SHN1"/>
<organism evidence="2 3">
    <name type="scientific">Brachybacterium paraconglomeratum</name>
    <dbReference type="NCBI Taxonomy" id="173362"/>
    <lineage>
        <taxon>Bacteria</taxon>
        <taxon>Bacillati</taxon>
        <taxon>Actinomycetota</taxon>
        <taxon>Actinomycetes</taxon>
        <taxon>Micrococcales</taxon>
        <taxon>Dermabacteraceae</taxon>
        <taxon>Brachybacterium</taxon>
    </lineage>
</organism>
<evidence type="ECO:0000256" key="1">
    <source>
        <dbReference type="SAM" id="Phobius"/>
    </source>
</evidence>
<dbReference type="GeneID" id="78122078"/>
<feature type="transmembrane region" description="Helical" evidence="1">
    <location>
        <begin position="218"/>
        <end position="238"/>
    </location>
</feature>
<feature type="transmembrane region" description="Helical" evidence="1">
    <location>
        <begin position="270"/>
        <end position="291"/>
    </location>
</feature>
<protein>
    <submittedName>
        <fullName evidence="2">Uncharacterized protein</fullName>
    </submittedName>
</protein>
<feature type="transmembrane region" description="Helical" evidence="1">
    <location>
        <begin position="39"/>
        <end position="65"/>
    </location>
</feature>
<keyword evidence="1" id="KW-0812">Transmembrane</keyword>
<name>A0A426SHN1_9MICO</name>
<dbReference type="RefSeq" id="WP_126988417.1">
    <property type="nucleotide sequence ID" value="NZ_ML133859.1"/>
</dbReference>
<feature type="transmembrane region" description="Helical" evidence="1">
    <location>
        <begin position="77"/>
        <end position="97"/>
    </location>
</feature>
<sequence length="306" mass="31996">MTWTLLWMLLWRHLAGIVLGALAWAVRRRGLPALEAGRAMTAAAAGGAVVLLAACSVLGAMPLWVEAPREVWSAVFGARYALPLVLGLAALIALGAVRPHRAPSAGATLAPRTWRSFLEVRWLSALLLTLVLVLVLTLAAGTASRPDEDGEYTRYVVHVGSGTLGTGIYGWHHSALPLVLLMPLGAATWWALSRIARPPLAEAEPADTAKRRRRSANVARVALGALLLHLGTILTSLANTSRLSGTFSGGDRGQFSISTPFAALSGALDVLGAVAACAGCALWVFTALTAVPAPSVSRSRRSAVPS</sequence>
<evidence type="ECO:0000313" key="3">
    <source>
        <dbReference type="Proteomes" id="UP000274327"/>
    </source>
</evidence>
<feature type="transmembrane region" description="Helical" evidence="1">
    <location>
        <begin position="118"/>
        <end position="140"/>
    </location>
</feature>
<keyword evidence="3" id="KW-1185">Reference proteome</keyword>
<evidence type="ECO:0000313" key="2">
    <source>
        <dbReference type="EMBL" id="RRR17639.1"/>
    </source>
</evidence>
<reference evidence="2 3" key="1">
    <citation type="submission" date="2018-07" db="EMBL/GenBank/DDBJ databases">
        <title>Brachybacteriurn paraconglorneratum KCTC 9916.</title>
        <authorList>
            <person name="Li Y."/>
        </authorList>
    </citation>
    <scope>NUCLEOTIDE SEQUENCE [LARGE SCALE GENOMIC DNA]</scope>
    <source>
        <strain evidence="2 3">KCTC 9916</strain>
    </source>
</reference>
<proteinExistence type="predicted"/>
<keyword evidence="1" id="KW-1133">Transmembrane helix</keyword>
<feature type="transmembrane region" description="Helical" evidence="1">
    <location>
        <begin position="174"/>
        <end position="192"/>
    </location>
</feature>
<dbReference type="EMBL" id="QOCI01000012">
    <property type="protein sequence ID" value="RRR17639.1"/>
    <property type="molecule type" value="Genomic_DNA"/>
</dbReference>